<accession>A0AA50AF40</accession>
<sequence>MIVSGAKGILFDPDMVYATDNSDGTYDIVAKNKECSVTLYENLSKTSVENIMKRITFQIECQVFKDED</sequence>
<dbReference type="EMBL" id="OQ890324">
    <property type="protein sequence ID" value="WLJ26289.1"/>
    <property type="molecule type" value="Genomic_DNA"/>
</dbReference>
<reference evidence="1" key="1">
    <citation type="submission" date="2023-04" db="EMBL/GenBank/DDBJ databases">
        <title>The human skin virome in hidradenitis suppurativa patients.</title>
        <authorList>
            <person name="Jansen D."/>
        </authorList>
    </citation>
    <scope>NUCLEOTIDE SEQUENCE</scope>
    <source>
        <strain evidence="1">VC4_HSPhageA</strain>
    </source>
</reference>
<proteinExistence type="predicted"/>
<protein>
    <submittedName>
        <fullName evidence="1">Uncharacterized protein</fullName>
    </submittedName>
</protein>
<organism evidence="1">
    <name type="scientific">Firmicutes phage HS16</name>
    <dbReference type="NCBI Taxonomy" id="3056394"/>
    <lineage>
        <taxon>Viruses</taxon>
    </lineage>
</organism>
<evidence type="ECO:0000313" key="1">
    <source>
        <dbReference type="EMBL" id="WLJ26289.1"/>
    </source>
</evidence>
<name>A0AA50AF40_9VIRU</name>